<dbReference type="InterPro" id="IPR036365">
    <property type="entry name" value="PGBD-like_sf"/>
</dbReference>
<dbReference type="Gene3D" id="1.10.101.10">
    <property type="entry name" value="PGBD-like superfamily/PGBD"/>
    <property type="match status" value="2"/>
</dbReference>
<dbReference type="AlphaFoldDB" id="A0A6G4U8F7"/>
<feature type="domain" description="Peptidoglycan binding-like" evidence="8">
    <location>
        <begin position="43"/>
        <end position="98"/>
    </location>
</feature>
<keyword evidence="6" id="KW-0862">Zinc</keyword>
<dbReference type="GO" id="GO:0030288">
    <property type="term" value="C:outer membrane-bounded periplasmic space"/>
    <property type="evidence" value="ECO:0007669"/>
    <property type="project" value="InterPro"/>
</dbReference>
<evidence type="ECO:0000256" key="4">
    <source>
        <dbReference type="ARBA" id="ARBA00022764"/>
    </source>
</evidence>
<dbReference type="Pfam" id="PF01471">
    <property type="entry name" value="PG_binding_1"/>
    <property type="match status" value="2"/>
</dbReference>
<dbReference type="InterPro" id="IPR036366">
    <property type="entry name" value="PGBDSf"/>
</dbReference>
<dbReference type="Pfam" id="PF03411">
    <property type="entry name" value="Peptidase_M74"/>
    <property type="match status" value="1"/>
</dbReference>
<reference evidence="9 10" key="1">
    <citation type="submission" date="2020-02" db="EMBL/GenBank/DDBJ databases">
        <title>Whole-genome analyses of novel actinobacteria.</title>
        <authorList>
            <person name="Sahin N."/>
        </authorList>
    </citation>
    <scope>NUCLEOTIDE SEQUENCE [LARGE SCALE GENOMIC DNA]</scope>
    <source>
        <strain evidence="9 10">A7024</strain>
    </source>
</reference>
<proteinExistence type="predicted"/>
<keyword evidence="1" id="KW-0645">Protease</keyword>
<keyword evidence="3" id="KW-0732">Signal</keyword>
<dbReference type="GO" id="GO:0046872">
    <property type="term" value="F:metal ion binding"/>
    <property type="evidence" value="ECO:0007669"/>
    <property type="project" value="UniProtKB-KW"/>
</dbReference>
<comment type="caution">
    <text evidence="9">The sequence shown here is derived from an EMBL/GenBank/DDBJ whole genome shotgun (WGS) entry which is preliminary data.</text>
</comment>
<dbReference type="Gene3D" id="3.30.1380.10">
    <property type="match status" value="1"/>
</dbReference>
<evidence type="ECO:0000256" key="6">
    <source>
        <dbReference type="ARBA" id="ARBA00022833"/>
    </source>
</evidence>
<dbReference type="Proteomes" id="UP000481583">
    <property type="component" value="Unassembled WGS sequence"/>
</dbReference>
<keyword evidence="10" id="KW-1185">Reference proteome</keyword>
<evidence type="ECO:0000256" key="3">
    <source>
        <dbReference type="ARBA" id="ARBA00022729"/>
    </source>
</evidence>
<evidence type="ECO:0000256" key="1">
    <source>
        <dbReference type="ARBA" id="ARBA00022670"/>
    </source>
</evidence>
<evidence type="ECO:0000256" key="7">
    <source>
        <dbReference type="ARBA" id="ARBA00023049"/>
    </source>
</evidence>
<keyword evidence="7" id="KW-0482">Metalloprotease</keyword>
<organism evidence="9 10">
    <name type="scientific">Streptomyces coryli</name>
    <dbReference type="NCBI Taxonomy" id="1128680"/>
    <lineage>
        <taxon>Bacteria</taxon>
        <taxon>Bacillati</taxon>
        <taxon>Actinomycetota</taxon>
        <taxon>Actinomycetes</taxon>
        <taxon>Kitasatosporales</taxon>
        <taxon>Streptomycetaceae</taxon>
        <taxon>Streptomyces</taxon>
    </lineage>
</organism>
<evidence type="ECO:0000259" key="8">
    <source>
        <dbReference type="Pfam" id="PF01471"/>
    </source>
</evidence>
<feature type="domain" description="Peptidoglycan binding-like" evidence="8">
    <location>
        <begin position="107"/>
        <end position="161"/>
    </location>
</feature>
<dbReference type="GO" id="GO:0004252">
    <property type="term" value="F:serine-type endopeptidase activity"/>
    <property type="evidence" value="ECO:0007669"/>
    <property type="project" value="InterPro"/>
</dbReference>
<evidence type="ECO:0000313" key="10">
    <source>
        <dbReference type="Proteomes" id="UP000481583"/>
    </source>
</evidence>
<dbReference type="SUPFAM" id="SSF55166">
    <property type="entry name" value="Hedgehog/DD-peptidase"/>
    <property type="match status" value="1"/>
</dbReference>
<keyword evidence="4" id="KW-0574">Periplasm</keyword>
<evidence type="ECO:0000256" key="5">
    <source>
        <dbReference type="ARBA" id="ARBA00022801"/>
    </source>
</evidence>
<protein>
    <submittedName>
        <fullName evidence="9">Peptidoglycan-binding protein</fullName>
    </submittedName>
</protein>
<gene>
    <name evidence="9" type="ORF">G5C51_31460</name>
</gene>
<dbReference type="EMBL" id="JAAKZV010000202">
    <property type="protein sequence ID" value="NGN68403.1"/>
    <property type="molecule type" value="Genomic_DNA"/>
</dbReference>
<dbReference type="RefSeq" id="WP_165242318.1">
    <property type="nucleotide sequence ID" value="NZ_JAAKZV010000202.1"/>
</dbReference>
<dbReference type="InterPro" id="IPR009045">
    <property type="entry name" value="Zn_M74/Hedgehog-like"/>
</dbReference>
<dbReference type="InterPro" id="IPR005073">
    <property type="entry name" value="Peptidase_M74"/>
</dbReference>
<keyword evidence="5" id="KW-0378">Hydrolase</keyword>
<evidence type="ECO:0000313" key="9">
    <source>
        <dbReference type="EMBL" id="NGN68403.1"/>
    </source>
</evidence>
<accession>A0A6G4U8F7</accession>
<dbReference type="GO" id="GO:0006508">
    <property type="term" value="P:proteolysis"/>
    <property type="evidence" value="ECO:0007669"/>
    <property type="project" value="UniProtKB-KW"/>
</dbReference>
<dbReference type="SUPFAM" id="SSF47090">
    <property type="entry name" value="PGBD-like"/>
    <property type="match status" value="2"/>
</dbReference>
<sequence length="324" mass="34171">MKRKNLYRLGGLIAAVAALLFGLIQPAQSYASAFFPTQSAGDRGTDVLAIQYLLQAKGKTVPTDGVFGSSTTTAVKEVQQAAGIGVDGIVGPNTWGKLTPQIKEGATGAAVKAVQAELNAKRNAGLTVDGTFNAATTAAVKSFQSHAGIGADGVVGPTTWKNLLWHYEKADFSGSLCDVDPDGNTSASWGTSAAIAELEEAAKRFGATGKGEIPVGDISFEHGGDIGGHASHEVGLDIDLWPVRTDSQQCTGSRITWQSSAYDRAATRELVKALRAAAPGHIRYVWFNDPTLINEGLTSSYAGHDNHLHIRYCEKVHPNSLYTC</sequence>
<evidence type="ECO:0000256" key="2">
    <source>
        <dbReference type="ARBA" id="ARBA00022723"/>
    </source>
</evidence>
<name>A0A6G4U8F7_9ACTN</name>
<dbReference type="GO" id="GO:0008237">
    <property type="term" value="F:metallopeptidase activity"/>
    <property type="evidence" value="ECO:0007669"/>
    <property type="project" value="UniProtKB-KW"/>
</dbReference>
<keyword evidence="2" id="KW-0479">Metal-binding</keyword>
<dbReference type="InterPro" id="IPR002477">
    <property type="entry name" value="Peptidoglycan-bd-like"/>
</dbReference>